<proteinExistence type="predicted"/>
<dbReference type="EMBL" id="CP114040">
    <property type="protein sequence ID" value="WAS89652.1"/>
    <property type="molecule type" value="Genomic_DNA"/>
</dbReference>
<feature type="signal peptide" evidence="2">
    <location>
        <begin position="1"/>
        <end position="25"/>
    </location>
</feature>
<name>A0ABY7GRR6_9BACT</name>
<reference evidence="3" key="1">
    <citation type="submission" date="2022-11" db="EMBL/GenBank/DDBJ databases">
        <title>Minimal conservation of predation-associated metabolite biosynthetic gene clusters underscores biosynthetic potential of Myxococcota including descriptions for ten novel species: Archangium lansinium sp. nov., Myxococcus landrumus sp. nov., Nannocystis bai.</title>
        <authorList>
            <person name="Ahearne A."/>
            <person name="Stevens C."/>
            <person name="Dowd S."/>
        </authorList>
    </citation>
    <scope>NUCLEOTIDE SEQUENCE</scope>
    <source>
        <strain evidence="3">Fl3</strain>
    </source>
</reference>
<protein>
    <submittedName>
        <fullName evidence="3">Methyltransferase</fullName>
    </submittedName>
</protein>
<evidence type="ECO:0000256" key="2">
    <source>
        <dbReference type="SAM" id="SignalP"/>
    </source>
</evidence>
<feature type="chain" id="PRO_5045858575" evidence="2">
    <location>
        <begin position="26"/>
        <end position="304"/>
    </location>
</feature>
<dbReference type="GO" id="GO:0008168">
    <property type="term" value="F:methyltransferase activity"/>
    <property type="evidence" value="ECO:0007669"/>
    <property type="project" value="UniProtKB-KW"/>
</dbReference>
<feature type="region of interest" description="Disordered" evidence="1">
    <location>
        <begin position="27"/>
        <end position="52"/>
    </location>
</feature>
<keyword evidence="3" id="KW-0489">Methyltransferase</keyword>
<dbReference type="SUPFAM" id="SSF53335">
    <property type="entry name" value="S-adenosyl-L-methionine-dependent methyltransferases"/>
    <property type="match status" value="1"/>
</dbReference>
<keyword evidence="4" id="KW-1185">Reference proteome</keyword>
<dbReference type="PIRSF" id="PIRSF031679">
    <property type="entry name" value="Mtase_Alr7345_prd"/>
    <property type="match status" value="1"/>
</dbReference>
<accession>A0ABY7GRR6</accession>
<sequence>MFLRTALRSLSSTVLVTTLVLPGCAAKPATTPAETPAPGGEDPAAAAARDADPATAEALKAAIAGPQRSAENRARDQYRHPLETLLFFGLKKDQTVVELWPGGGGWFTEILAPTLRDSGKLIVTNFDTSGPPDAYQTRNGNKFKDKLAGAPEVYDKVEVVTVTDPSALVLAPENSVDLVVTFRNTHGWVEDGIDGAIYGAAFKALKPGGVLGVEAHRAKPQPVDDPKKIAETGYLPEDWVVSRIESFGFKLQARSEINANPKDTKDYEKGVWTLPPSFELGDKDRDKYAAIGESDRMTLKFVKP</sequence>
<evidence type="ECO:0000256" key="1">
    <source>
        <dbReference type="SAM" id="MobiDB-lite"/>
    </source>
</evidence>
<dbReference type="GO" id="GO:0032259">
    <property type="term" value="P:methylation"/>
    <property type="evidence" value="ECO:0007669"/>
    <property type="project" value="UniProtKB-KW"/>
</dbReference>
<dbReference type="InterPro" id="IPR016980">
    <property type="entry name" value="S-AdoMet-dep_MeTrfase_Alr7345"/>
</dbReference>
<dbReference type="Proteomes" id="UP001164459">
    <property type="component" value="Chromosome"/>
</dbReference>
<gene>
    <name evidence="3" type="ORF">O0S08_25955</name>
</gene>
<evidence type="ECO:0000313" key="3">
    <source>
        <dbReference type="EMBL" id="WAS89652.1"/>
    </source>
</evidence>
<dbReference type="RefSeq" id="WP_269031962.1">
    <property type="nucleotide sequence ID" value="NZ_CP114040.1"/>
</dbReference>
<dbReference type="CDD" id="cd02440">
    <property type="entry name" value="AdoMet_MTases"/>
    <property type="match status" value="1"/>
</dbReference>
<organism evidence="3 4">
    <name type="scientific">Nannocystis punicea</name>
    <dbReference type="NCBI Taxonomy" id="2995304"/>
    <lineage>
        <taxon>Bacteria</taxon>
        <taxon>Pseudomonadati</taxon>
        <taxon>Myxococcota</taxon>
        <taxon>Polyangia</taxon>
        <taxon>Nannocystales</taxon>
        <taxon>Nannocystaceae</taxon>
        <taxon>Nannocystis</taxon>
    </lineage>
</organism>
<dbReference type="Gene3D" id="3.40.50.150">
    <property type="entry name" value="Vaccinia Virus protein VP39"/>
    <property type="match status" value="1"/>
</dbReference>
<keyword evidence="3" id="KW-0808">Transferase</keyword>
<keyword evidence="2" id="KW-0732">Signal</keyword>
<dbReference type="InterPro" id="IPR029063">
    <property type="entry name" value="SAM-dependent_MTases_sf"/>
</dbReference>
<evidence type="ECO:0000313" key="4">
    <source>
        <dbReference type="Proteomes" id="UP001164459"/>
    </source>
</evidence>